<keyword evidence="3" id="KW-0479">Metal-binding</keyword>
<dbReference type="CDD" id="cd10554">
    <property type="entry name" value="HycB_like"/>
    <property type="match status" value="1"/>
</dbReference>
<evidence type="ECO:0000256" key="6">
    <source>
        <dbReference type="ARBA" id="ARBA00023014"/>
    </source>
</evidence>
<evidence type="ECO:0000256" key="1">
    <source>
        <dbReference type="ARBA" id="ARBA00022448"/>
    </source>
</evidence>
<dbReference type="GO" id="GO:0051539">
    <property type="term" value="F:4 iron, 4 sulfur cluster binding"/>
    <property type="evidence" value="ECO:0007669"/>
    <property type="project" value="UniProtKB-KW"/>
</dbReference>
<dbReference type="PANTHER" id="PTHR42859">
    <property type="entry name" value="OXIDOREDUCTASE"/>
    <property type="match status" value="1"/>
</dbReference>
<dbReference type="Pfam" id="PF13247">
    <property type="entry name" value="Fer4_11"/>
    <property type="match status" value="1"/>
</dbReference>
<dbReference type="InterPro" id="IPR017896">
    <property type="entry name" value="4Fe4S_Fe-S-bd"/>
</dbReference>
<evidence type="ECO:0000256" key="2">
    <source>
        <dbReference type="ARBA" id="ARBA00022485"/>
    </source>
</evidence>
<keyword evidence="9" id="KW-1185">Reference proteome</keyword>
<dbReference type="KEGG" id="suls:Sdiek1_1365"/>
<evidence type="ECO:0000256" key="4">
    <source>
        <dbReference type="ARBA" id="ARBA00022982"/>
    </source>
</evidence>
<sequence>MRNHFIFADSTKCVGCLSCELACAASFQGITFEEAYETKLPLISRNRVIKVDGKTSPLQCMHCESPSCLAVCPHGVIEKMDDFIKIHEEACVGCGCCSLVCPYGAITMIQKDDRRIALKCNLCFKRPEGPSCIRVCTTSAISVVDYDEYTQLMAQKG</sequence>
<name>A0A1Y0HK74_9BACT</name>
<keyword evidence="5" id="KW-0408">Iron</keyword>
<dbReference type="InterPro" id="IPR017900">
    <property type="entry name" value="4Fe4S_Fe_S_CS"/>
</dbReference>
<accession>A0A1Y0HK74</accession>
<protein>
    <submittedName>
        <fullName evidence="8">ECH-like hydrogenase, 4Fe-4S cluster ferredoxin subunit CooF-like</fullName>
    </submittedName>
</protein>
<dbReference type="PANTHER" id="PTHR42859:SF10">
    <property type="entry name" value="DIMETHYLSULFOXIDE REDUCTASE CHAIN B"/>
    <property type="match status" value="1"/>
</dbReference>
<evidence type="ECO:0000313" key="9">
    <source>
        <dbReference type="Proteomes" id="UP000196005"/>
    </source>
</evidence>
<dbReference type="AlphaFoldDB" id="A0A1Y0HK74"/>
<dbReference type="OrthoDB" id="9789030at2"/>
<proteinExistence type="predicted"/>
<keyword evidence="6" id="KW-0411">Iron-sulfur</keyword>
<evidence type="ECO:0000256" key="5">
    <source>
        <dbReference type="ARBA" id="ARBA00023004"/>
    </source>
</evidence>
<reference evidence="9" key="1">
    <citation type="submission" date="2017-05" db="EMBL/GenBank/DDBJ databases">
        <title>Dechlorination kinetics govern the competition between two new strains of the genus Sulfurospirillum.</title>
        <authorList>
            <person name="Buttet G.F."/>
            <person name="Murray A.M."/>
            <person name="Goris T."/>
            <person name="Burion M."/>
            <person name="Lin B."/>
            <person name="Rolle M."/>
            <person name="Maillard J."/>
        </authorList>
    </citation>
    <scope>NUCLEOTIDE SEQUENCE [LARGE SCALE GENOMIC DNA]</scope>
    <source>
        <strain evidence="9">SL2-1</strain>
    </source>
</reference>
<gene>
    <name evidence="8" type="ORF">Sdiek1_1365</name>
</gene>
<dbReference type="SUPFAM" id="SSF54862">
    <property type="entry name" value="4Fe-4S ferredoxins"/>
    <property type="match status" value="1"/>
</dbReference>
<feature type="domain" description="4Fe-4S ferredoxin-type" evidence="7">
    <location>
        <begin position="4"/>
        <end position="35"/>
    </location>
</feature>
<keyword evidence="4" id="KW-0249">Electron transport</keyword>
<keyword evidence="2" id="KW-0004">4Fe-4S</keyword>
<dbReference type="Proteomes" id="UP000196005">
    <property type="component" value="Chromosome"/>
</dbReference>
<dbReference type="PROSITE" id="PS00198">
    <property type="entry name" value="4FE4S_FER_1"/>
    <property type="match status" value="1"/>
</dbReference>
<feature type="domain" description="4Fe-4S ferredoxin-type" evidence="7">
    <location>
        <begin position="82"/>
        <end position="111"/>
    </location>
</feature>
<evidence type="ECO:0000256" key="3">
    <source>
        <dbReference type="ARBA" id="ARBA00022723"/>
    </source>
</evidence>
<dbReference type="InterPro" id="IPR050294">
    <property type="entry name" value="RnfB_subfamily"/>
</dbReference>
<dbReference type="PROSITE" id="PS51379">
    <property type="entry name" value="4FE4S_FER_2"/>
    <property type="match status" value="2"/>
</dbReference>
<dbReference type="GO" id="GO:0046872">
    <property type="term" value="F:metal ion binding"/>
    <property type="evidence" value="ECO:0007669"/>
    <property type="project" value="UniProtKB-KW"/>
</dbReference>
<evidence type="ECO:0000259" key="7">
    <source>
        <dbReference type="PROSITE" id="PS51379"/>
    </source>
</evidence>
<keyword evidence="1" id="KW-0813">Transport</keyword>
<dbReference type="EMBL" id="CP021416">
    <property type="protein sequence ID" value="ARU48529.1"/>
    <property type="molecule type" value="Genomic_DNA"/>
</dbReference>
<dbReference type="Gene3D" id="3.30.70.20">
    <property type="match status" value="2"/>
</dbReference>
<dbReference type="RefSeq" id="WP_087438474.1">
    <property type="nucleotide sequence ID" value="NZ_CP021416.1"/>
</dbReference>
<organism evidence="8 9">
    <name type="scientific">Sulfurospirillum diekertiae</name>
    <dbReference type="NCBI Taxonomy" id="1854492"/>
    <lineage>
        <taxon>Bacteria</taxon>
        <taxon>Pseudomonadati</taxon>
        <taxon>Campylobacterota</taxon>
        <taxon>Epsilonproteobacteria</taxon>
        <taxon>Campylobacterales</taxon>
        <taxon>Sulfurospirillaceae</taxon>
        <taxon>Sulfurospirillum</taxon>
    </lineage>
</organism>
<evidence type="ECO:0000313" key="8">
    <source>
        <dbReference type="EMBL" id="ARU48529.1"/>
    </source>
</evidence>